<dbReference type="InterPro" id="IPR014001">
    <property type="entry name" value="Helicase_ATP-bd"/>
</dbReference>
<dbReference type="InterPro" id="IPR027417">
    <property type="entry name" value="P-loop_NTPase"/>
</dbReference>
<dbReference type="GO" id="GO:0016887">
    <property type="term" value="F:ATP hydrolysis activity"/>
    <property type="evidence" value="ECO:0007669"/>
    <property type="project" value="TreeGrafter"/>
</dbReference>
<dbReference type="SMART" id="SM00487">
    <property type="entry name" value="DEXDc"/>
    <property type="match status" value="1"/>
</dbReference>
<accession>A0A859FJR3</accession>
<proteinExistence type="predicted"/>
<dbReference type="AlphaFoldDB" id="A0A859FJR3"/>
<dbReference type="Gene3D" id="3.30.870.10">
    <property type="entry name" value="Endonuclease Chain A"/>
    <property type="match status" value="1"/>
</dbReference>
<dbReference type="PROSITE" id="PS51192">
    <property type="entry name" value="HELICASE_ATP_BIND_1"/>
    <property type="match status" value="1"/>
</dbReference>
<feature type="domain" description="Helicase C-terminal" evidence="3">
    <location>
        <begin position="416"/>
        <end position="567"/>
    </location>
</feature>
<evidence type="ECO:0000313" key="5">
    <source>
        <dbReference type="Proteomes" id="UP000318138"/>
    </source>
</evidence>
<dbReference type="Pfam" id="PF11907">
    <property type="entry name" value="DUF3427"/>
    <property type="match status" value="1"/>
</dbReference>
<evidence type="ECO:0000259" key="2">
    <source>
        <dbReference type="PROSITE" id="PS51192"/>
    </source>
</evidence>
<dbReference type="Pfam" id="PF00271">
    <property type="entry name" value="Helicase_C"/>
    <property type="match status" value="1"/>
</dbReference>
<dbReference type="InterPro" id="IPR052511">
    <property type="entry name" value="ATP-dep_Helicase"/>
</dbReference>
<dbReference type="InterPro" id="IPR021835">
    <property type="entry name" value="DUF3427"/>
</dbReference>
<dbReference type="SMART" id="SM00490">
    <property type="entry name" value="HELICc"/>
    <property type="match status" value="1"/>
</dbReference>
<keyword evidence="4" id="KW-0347">Helicase</keyword>
<dbReference type="PROSITE" id="PS51194">
    <property type="entry name" value="HELICASE_CTER"/>
    <property type="match status" value="1"/>
</dbReference>
<evidence type="ECO:0000256" key="1">
    <source>
        <dbReference type="SAM" id="MobiDB-lite"/>
    </source>
</evidence>
<feature type="region of interest" description="Disordered" evidence="1">
    <location>
        <begin position="942"/>
        <end position="963"/>
    </location>
</feature>
<feature type="compositionally biased region" description="Polar residues" evidence="1">
    <location>
        <begin position="948"/>
        <end position="963"/>
    </location>
</feature>
<gene>
    <name evidence="4" type="ORF">FLK61_41340</name>
</gene>
<keyword evidence="5" id="KW-1185">Reference proteome</keyword>
<dbReference type="InterPro" id="IPR058403">
    <property type="entry name" value="DUF8090"/>
</dbReference>
<dbReference type="Pfam" id="PF13091">
    <property type="entry name" value="PLDc_2"/>
    <property type="match status" value="1"/>
</dbReference>
<dbReference type="Pfam" id="PF26350">
    <property type="entry name" value="DUF8090"/>
    <property type="match status" value="1"/>
</dbReference>
<dbReference type="PANTHER" id="PTHR47962">
    <property type="entry name" value="ATP-DEPENDENT HELICASE LHR-RELATED-RELATED"/>
    <property type="match status" value="1"/>
</dbReference>
<dbReference type="CDD" id="cd18799">
    <property type="entry name" value="SF2_C_EcoAI-like"/>
    <property type="match status" value="1"/>
</dbReference>
<dbReference type="GO" id="GO:0005524">
    <property type="term" value="F:ATP binding"/>
    <property type="evidence" value="ECO:0007669"/>
    <property type="project" value="InterPro"/>
</dbReference>
<sequence length="963" mass="110800">MTERLIVNNGTETLLKELTNSLNTCDSFYFGVAFVNFSGVQLLLDALQKAIEKGKRGQIMTSTYLNFTDPKALRRLQEFTDLDVKVFITEQQRGFHTKTYIFEYEDSYKIIIGSSNVTHTALKSNVEWNVEIISKKEMPFTDKVLREYGLLWEESTPLSEAFLQDYEKQYAEVRGATATQVPLLQRSSAYVTPNRMQRRAMENLNRLRALGETKSLVIAATGTGKTFMAAFDVLHVKPKRLLFLVHREDILRKAKETFEFLLGGESQSDLITFGMLTGSQKDTHVDYLFANIRSMANVYREFRPDEFDYIVYDEAHHAAAPQYQEVMAYFTPDFMLGMTATPERSDQLSVFELFDHNVAIEVRLHEALEDGLVVPFHYFGITDVDGIDLSDLSAHDQQEMARRLQVHTRVEHVLNYMDFYGYQGTSRKALGFCVTVEHATYMANEFTRRGIPSLALTGDDSADVREQAIARLENPADPLECLFTVDIFNEGVDIPSVNLVLMLRPTESPIVFIQQLGRGLRKHPEKDFLTVLDFIGNHSRAYLVALALNGQRYYDKESLKVAVATDFAHIPGPVHIQMDEISKEQILRQLDQESFFSMKHVKETYEEFKRVRHGRTPYYLMDYHTYDGAPDPVVFIQKKKSYLDFLQQIEKEDFLQELVADKVWMKVYRVLSSMLPLKRPHEAAILVALLEKSEVRVAEARDAVAHWLTAPLESSVQHAMQTLAQAYADSGERTRQPALVTWEEGRLKRMPLMDELVSDERYRTWMKDVLEYGLHRFANEFGSMQDQVPFLQREAAYQMRDMALLSNFDKSHSSFRGSGLISNGHDYFLFVDLQKDADIEERLNYKDSFEDPHTFLWESPNNMAQASSRGQNLLEHKVRGNRLHLLVRKYRELEGMVQPFIYLGQLEVEHAEGDKPVAFRMKLEHPVSPTLYRELTEVVEIDGRNESPGVSDSTSNSENGRLH</sequence>
<reference evidence="5" key="1">
    <citation type="submission" date="2019-07" db="EMBL/GenBank/DDBJ databases">
        <title>Bacillus alkalisoli sp. nov. isolated from saline soil.</title>
        <authorList>
            <person name="Sun J.-Q."/>
            <person name="Xu L."/>
        </authorList>
    </citation>
    <scope>NUCLEOTIDE SEQUENCE [LARGE SCALE GENOMIC DNA]</scope>
    <source>
        <strain evidence="5">M4U3P1</strain>
    </source>
</reference>
<dbReference type="SUPFAM" id="SSF52540">
    <property type="entry name" value="P-loop containing nucleoside triphosphate hydrolases"/>
    <property type="match status" value="1"/>
</dbReference>
<dbReference type="Proteomes" id="UP000318138">
    <property type="component" value="Chromosome"/>
</dbReference>
<dbReference type="SUPFAM" id="SSF56024">
    <property type="entry name" value="Phospholipase D/nuclease"/>
    <property type="match status" value="1"/>
</dbReference>
<dbReference type="EMBL" id="CP041372">
    <property type="protein sequence ID" value="QKS73038.1"/>
    <property type="molecule type" value="Genomic_DNA"/>
</dbReference>
<dbReference type="InterPro" id="IPR006935">
    <property type="entry name" value="Helicase/UvrB_N"/>
</dbReference>
<dbReference type="CDD" id="cd09204">
    <property type="entry name" value="PLDc_N_DEXD_b2"/>
    <property type="match status" value="1"/>
</dbReference>
<dbReference type="GO" id="GO:0003677">
    <property type="term" value="F:DNA binding"/>
    <property type="evidence" value="ECO:0007669"/>
    <property type="project" value="InterPro"/>
</dbReference>
<evidence type="ECO:0000259" key="3">
    <source>
        <dbReference type="PROSITE" id="PS51194"/>
    </source>
</evidence>
<evidence type="ECO:0000313" key="4">
    <source>
        <dbReference type="EMBL" id="QKS73038.1"/>
    </source>
</evidence>
<keyword evidence="4" id="KW-0378">Hydrolase</keyword>
<dbReference type="KEGG" id="psua:FLK61_41340"/>
<dbReference type="PANTHER" id="PTHR47962:SF4">
    <property type="entry name" value="HELICASE"/>
    <property type="match status" value="1"/>
</dbReference>
<protein>
    <submittedName>
        <fullName evidence="4">DEAD/DEAH box helicase</fullName>
    </submittedName>
</protein>
<dbReference type="Pfam" id="PF04851">
    <property type="entry name" value="ResIII"/>
    <property type="match status" value="1"/>
</dbReference>
<name>A0A859FJR3_9BACI</name>
<dbReference type="REBASE" id="398044">
    <property type="entry name" value="BspU3P1ORF41340P"/>
</dbReference>
<organism evidence="4 5">
    <name type="scientific">Paenalkalicoccus suaedae</name>
    <dbReference type="NCBI Taxonomy" id="2592382"/>
    <lineage>
        <taxon>Bacteria</taxon>
        <taxon>Bacillati</taxon>
        <taxon>Bacillota</taxon>
        <taxon>Bacilli</taxon>
        <taxon>Bacillales</taxon>
        <taxon>Bacillaceae</taxon>
        <taxon>Paenalkalicoccus</taxon>
    </lineage>
</organism>
<dbReference type="InterPro" id="IPR001650">
    <property type="entry name" value="Helicase_C-like"/>
</dbReference>
<dbReference type="RefSeq" id="WP_176011004.1">
    <property type="nucleotide sequence ID" value="NZ_CP041372.2"/>
</dbReference>
<keyword evidence="4" id="KW-0067">ATP-binding</keyword>
<dbReference type="InterPro" id="IPR025202">
    <property type="entry name" value="PLD-like_dom"/>
</dbReference>
<dbReference type="GO" id="GO:0004386">
    <property type="term" value="F:helicase activity"/>
    <property type="evidence" value="ECO:0007669"/>
    <property type="project" value="UniProtKB-KW"/>
</dbReference>
<feature type="domain" description="Helicase ATP-binding" evidence="2">
    <location>
        <begin position="206"/>
        <end position="360"/>
    </location>
</feature>
<dbReference type="CDD" id="cd18032">
    <property type="entry name" value="DEXHc_RE_I_III_res"/>
    <property type="match status" value="1"/>
</dbReference>
<dbReference type="Gene3D" id="3.40.50.300">
    <property type="entry name" value="P-loop containing nucleotide triphosphate hydrolases"/>
    <property type="match status" value="2"/>
</dbReference>
<keyword evidence="4" id="KW-0547">Nucleotide-binding</keyword>